<dbReference type="Proteomes" id="UP000479000">
    <property type="component" value="Unassembled WGS sequence"/>
</dbReference>
<name>A0A6H5GJE9_9HEMI</name>
<gene>
    <name evidence="2" type="ORF">NTEN_LOCUS8970</name>
</gene>
<keyword evidence="1" id="KW-1133">Transmembrane helix</keyword>
<organism evidence="2 3">
    <name type="scientific">Nesidiocoris tenuis</name>
    <dbReference type="NCBI Taxonomy" id="355587"/>
    <lineage>
        <taxon>Eukaryota</taxon>
        <taxon>Metazoa</taxon>
        <taxon>Ecdysozoa</taxon>
        <taxon>Arthropoda</taxon>
        <taxon>Hexapoda</taxon>
        <taxon>Insecta</taxon>
        <taxon>Pterygota</taxon>
        <taxon>Neoptera</taxon>
        <taxon>Paraneoptera</taxon>
        <taxon>Hemiptera</taxon>
        <taxon>Heteroptera</taxon>
        <taxon>Panheteroptera</taxon>
        <taxon>Cimicomorpha</taxon>
        <taxon>Miridae</taxon>
        <taxon>Dicyphina</taxon>
        <taxon>Nesidiocoris</taxon>
    </lineage>
</organism>
<reference evidence="2 3" key="1">
    <citation type="submission" date="2020-02" db="EMBL/GenBank/DDBJ databases">
        <authorList>
            <person name="Ferguson B K."/>
        </authorList>
    </citation>
    <scope>NUCLEOTIDE SEQUENCE [LARGE SCALE GENOMIC DNA]</scope>
</reference>
<dbReference type="AlphaFoldDB" id="A0A6H5GJE9"/>
<accession>A0A6H5GJE9</accession>
<feature type="non-terminal residue" evidence="2">
    <location>
        <position position="63"/>
    </location>
</feature>
<keyword evidence="1" id="KW-0472">Membrane</keyword>
<evidence type="ECO:0000256" key="1">
    <source>
        <dbReference type="SAM" id="Phobius"/>
    </source>
</evidence>
<dbReference type="EMBL" id="CADCXU010013493">
    <property type="protein sequence ID" value="CAB0003440.1"/>
    <property type="molecule type" value="Genomic_DNA"/>
</dbReference>
<proteinExistence type="predicted"/>
<sequence length="63" mass="6906">MSKLIQSLDGPRHKSSSRILAFFSEDLFLLLALAILFFSMDSTFSIGSKARIKTADPAPGTMK</sequence>
<evidence type="ECO:0000313" key="3">
    <source>
        <dbReference type="Proteomes" id="UP000479000"/>
    </source>
</evidence>
<keyword evidence="3" id="KW-1185">Reference proteome</keyword>
<evidence type="ECO:0000313" key="2">
    <source>
        <dbReference type="EMBL" id="CAB0003440.1"/>
    </source>
</evidence>
<protein>
    <submittedName>
        <fullName evidence="2">Uncharacterized protein</fullName>
    </submittedName>
</protein>
<feature type="transmembrane region" description="Helical" evidence="1">
    <location>
        <begin position="20"/>
        <end position="40"/>
    </location>
</feature>
<keyword evidence="1" id="KW-0812">Transmembrane</keyword>